<sequence length="254" mass="28018">MFNVCNANCSFSKARTTRERFTKLVESAVRAAGAPGSFVRCTELERFQRMPAIRMVLLVFPKSRTMTEISDRIIVLRSTMRSIRDKTRAISLKANGGKSPLLGASSAPTRRRGEVAVLGVAESRSNFRGLNSSGQAKEGAEVMKKVDSSPKRSGRAGSAGMRFQDTCLWSTRAAAHWKLSRQCGARARTDKWDDAIALHVVELCLNHLGTETSHPSLSFCFRSSSLDHKLTLLTQCGSVAARDRCHQRVESVRD</sequence>
<name>A0A4C1XGY6_EUMVA</name>
<dbReference type="EMBL" id="BGZK01000861">
    <property type="protein sequence ID" value="GBP63156.1"/>
    <property type="molecule type" value="Genomic_DNA"/>
</dbReference>
<protein>
    <submittedName>
        <fullName evidence="2">Uncharacterized protein</fullName>
    </submittedName>
</protein>
<evidence type="ECO:0000256" key="1">
    <source>
        <dbReference type="SAM" id="MobiDB-lite"/>
    </source>
</evidence>
<comment type="caution">
    <text evidence="2">The sequence shown here is derived from an EMBL/GenBank/DDBJ whole genome shotgun (WGS) entry which is preliminary data.</text>
</comment>
<proteinExistence type="predicted"/>
<keyword evidence="3" id="KW-1185">Reference proteome</keyword>
<dbReference type="AlphaFoldDB" id="A0A4C1XGY6"/>
<accession>A0A4C1XGY6</accession>
<dbReference type="Proteomes" id="UP000299102">
    <property type="component" value="Unassembled WGS sequence"/>
</dbReference>
<evidence type="ECO:0000313" key="2">
    <source>
        <dbReference type="EMBL" id="GBP63156.1"/>
    </source>
</evidence>
<organism evidence="2 3">
    <name type="scientific">Eumeta variegata</name>
    <name type="common">Bagworm moth</name>
    <name type="synonym">Eumeta japonica</name>
    <dbReference type="NCBI Taxonomy" id="151549"/>
    <lineage>
        <taxon>Eukaryota</taxon>
        <taxon>Metazoa</taxon>
        <taxon>Ecdysozoa</taxon>
        <taxon>Arthropoda</taxon>
        <taxon>Hexapoda</taxon>
        <taxon>Insecta</taxon>
        <taxon>Pterygota</taxon>
        <taxon>Neoptera</taxon>
        <taxon>Endopterygota</taxon>
        <taxon>Lepidoptera</taxon>
        <taxon>Glossata</taxon>
        <taxon>Ditrysia</taxon>
        <taxon>Tineoidea</taxon>
        <taxon>Psychidae</taxon>
        <taxon>Oiketicinae</taxon>
        <taxon>Eumeta</taxon>
    </lineage>
</organism>
<evidence type="ECO:0000313" key="3">
    <source>
        <dbReference type="Proteomes" id="UP000299102"/>
    </source>
</evidence>
<feature type="region of interest" description="Disordered" evidence="1">
    <location>
        <begin position="129"/>
        <end position="158"/>
    </location>
</feature>
<gene>
    <name evidence="2" type="ORF">EVAR_59715_1</name>
</gene>
<reference evidence="2 3" key="1">
    <citation type="journal article" date="2019" name="Commun. Biol.">
        <title>The bagworm genome reveals a unique fibroin gene that provides high tensile strength.</title>
        <authorList>
            <person name="Kono N."/>
            <person name="Nakamura H."/>
            <person name="Ohtoshi R."/>
            <person name="Tomita M."/>
            <person name="Numata K."/>
            <person name="Arakawa K."/>
        </authorList>
    </citation>
    <scope>NUCLEOTIDE SEQUENCE [LARGE SCALE GENOMIC DNA]</scope>
</reference>
<feature type="compositionally biased region" description="Basic and acidic residues" evidence="1">
    <location>
        <begin position="138"/>
        <end position="150"/>
    </location>
</feature>